<protein>
    <submittedName>
        <fullName evidence="6">3-hydroxyisobutyrate dehydrogenase</fullName>
        <ecNumber evidence="6">1.1.1.31</ecNumber>
    </submittedName>
</protein>
<dbReference type="PIRSF" id="PIRSF000103">
    <property type="entry name" value="HIBADH"/>
    <property type="match status" value="1"/>
</dbReference>
<accession>A0A1P8V0Z1</accession>
<name>A0A1P8V0Z1_9RHOB</name>
<keyword evidence="2" id="KW-0520">NAD</keyword>
<dbReference type="Gene3D" id="3.40.50.720">
    <property type="entry name" value="NAD(P)-binding Rossmann-like Domain"/>
    <property type="match status" value="1"/>
</dbReference>
<dbReference type="GO" id="GO:0051287">
    <property type="term" value="F:NAD binding"/>
    <property type="evidence" value="ECO:0007669"/>
    <property type="project" value="InterPro"/>
</dbReference>
<dbReference type="InterPro" id="IPR013328">
    <property type="entry name" value="6PGD_dom2"/>
</dbReference>
<dbReference type="InterPro" id="IPR008927">
    <property type="entry name" value="6-PGluconate_DH-like_C_sf"/>
</dbReference>
<dbReference type="InterPro" id="IPR015815">
    <property type="entry name" value="HIBADH-related"/>
</dbReference>
<dbReference type="Gene3D" id="1.10.1040.10">
    <property type="entry name" value="N-(1-d-carboxylethyl)-l-norvaline Dehydrogenase, domain 2"/>
    <property type="match status" value="1"/>
</dbReference>
<dbReference type="InterPro" id="IPR029154">
    <property type="entry name" value="HIBADH-like_NADP-bd"/>
</dbReference>
<dbReference type="PANTHER" id="PTHR22981">
    <property type="entry name" value="3-HYDROXYISOBUTYRATE DEHYDROGENASE-RELATED"/>
    <property type="match status" value="1"/>
</dbReference>
<keyword evidence="1 6" id="KW-0560">Oxidoreductase</keyword>
<feature type="domain" description="3-hydroxyisobutyrate dehydrogenase-like NAD-binding" evidence="5">
    <location>
        <begin position="163"/>
        <end position="281"/>
    </location>
</feature>
<evidence type="ECO:0000313" key="6">
    <source>
        <dbReference type="EMBL" id="APZ55288.1"/>
    </source>
</evidence>
<gene>
    <name evidence="6" type="ORF">Ga0080574_TMP5006</name>
</gene>
<dbReference type="EMBL" id="CP015095">
    <property type="protein sequence ID" value="APZ55288.1"/>
    <property type="molecule type" value="Genomic_DNA"/>
</dbReference>
<dbReference type="AlphaFoldDB" id="A0A1P8V0Z1"/>
<keyword evidence="6" id="KW-0614">Plasmid</keyword>
<dbReference type="OrthoDB" id="9812907at2"/>
<dbReference type="EC" id="1.1.1.31" evidence="6"/>
<dbReference type="Pfam" id="PF03446">
    <property type="entry name" value="NAD_binding_2"/>
    <property type="match status" value="1"/>
</dbReference>
<dbReference type="InterPro" id="IPR006115">
    <property type="entry name" value="6PGDH_NADP-bd"/>
</dbReference>
<evidence type="ECO:0000256" key="2">
    <source>
        <dbReference type="ARBA" id="ARBA00023027"/>
    </source>
</evidence>
<dbReference type="SUPFAM" id="SSF51735">
    <property type="entry name" value="NAD(P)-binding Rossmann-fold domains"/>
    <property type="match status" value="1"/>
</dbReference>
<keyword evidence="7" id="KW-1185">Reference proteome</keyword>
<evidence type="ECO:0000259" key="4">
    <source>
        <dbReference type="Pfam" id="PF03446"/>
    </source>
</evidence>
<dbReference type="RefSeq" id="WP_076706223.1">
    <property type="nucleotide sequence ID" value="NZ_CP015095.1"/>
</dbReference>
<dbReference type="KEGG" id="paby:Ga0080574_TMP5006"/>
<dbReference type="GO" id="GO:0050661">
    <property type="term" value="F:NADP binding"/>
    <property type="evidence" value="ECO:0007669"/>
    <property type="project" value="InterPro"/>
</dbReference>
<dbReference type="InterPro" id="IPR036291">
    <property type="entry name" value="NAD(P)-bd_dom_sf"/>
</dbReference>
<reference evidence="6 7" key="1">
    <citation type="submission" date="2016-04" db="EMBL/GenBank/DDBJ databases">
        <title>Deep-sea bacteria in the southern Pacific.</title>
        <authorList>
            <person name="Tang K."/>
        </authorList>
    </citation>
    <scope>NUCLEOTIDE SEQUENCE [LARGE SCALE GENOMIC DNA]</scope>
    <source>
        <strain evidence="6 7">JLT2014</strain>
        <plasmid evidence="7">ppaby4</plasmid>
    </source>
</reference>
<feature type="active site" evidence="3">
    <location>
        <position position="169"/>
    </location>
</feature>
<proteinExistence type="predicted"/>
<evidence type="ECO:0000256" key="3">
    <source>
        <dbReference type="PIRSR" id="PIRSR000103-1"/>
    </source>
</evidence>
<dbReference type="SUPFAM" id="SSF48179">
    <property type="entry name" value="6-phosphogluconate dehydrogenase C-terminal domain-like"/>
    <property type="match status" value="1"/>
</dbReference>
<organism evidence="6 7">
    <name type="scientific">Salipiger abyssi</name>
    <dbReference type="NCBI Taxonomy" id="1250539"/>
    <lineage>
        <taxon>Bacteria</taxon>
        <taxon>Pseudomonadati</taxon>
        <taxon>Pseudomonadota</taxon>
        <taxon>Alphaproteobacteria</taxon>
        <taxon>Rhodobacterales</taxon>
        <taxon>Roseobacteraceae</taxon>
        <taxon>Salipiger</taxon>
    </lineage>
</organism>
<sequence>MKLGYIGLGAMGGALARRLMVSGPLTVFDLNADLCDGFAAEGAEVAESAAAMARACDVVLLCLPRSANVRAAIFGPGGLAEGLTPGKLVIDQTSGDPSETRKLAAELAERGVEMLDAPVSGGAKGALAGTIAMMIGGAEESYARAVPVFDRIGPNHTFCGPIGSGQVLKLVNNTISTCNRFAMLEGVAVGVKNGIAMETMVEVLNAGGARSKSSETMLPALAHGLPQPQFALALMLKDLNLATQLAMDSGAPLQFGQLARGMLQAASNELGPEANIDEISKLVEAQAGVLFRE</sequence>
<dbReference type="Pfam" id="PF14833">
    <property type="entry name" value="NAD_binding_11"/>
    <property type="match status" value="1"/>
</dbReference>
<dbReference type="GO" id="GO:0008442">
    <property type="term" value="F:3-hydroxyisobutyrate dehydrogenase activity"/>
    <property type="evidence" value="ECO:0007669"/>
    <property type="project" value="UniProtKB-EC"/>
</dbReference>
<feature type="domain" description="6-phosphogluconate dehydrogenase NADP-binding" evidence="4">
    <location>
        <begin position="2"/>
        <end position="158"/>
    </location>
</feature>
<dbReference type="PANTHER" id="PTHR22981:SF7">
    <property type="entry name" value="3-HYDROXYISOBUTYRATE DEHYDROGENASE, MITOCHONDRIAL"/>
    <property type="match status" value="1"/>
</dbReference>
<evidence type="ECO:0000256" key="1">
    <source>
        <dbReference type="ARBA" id="ARBA00023002"/>
    </source>
</evidence>
<geneLocation type="plasmid" evidence="7">
    <name>ppaby4</name>
</geneLocation>
<evidence type="ECO:0000259" key="5">
    <source>
        <dbReference type="Pfam" id="PF14833"/>
    </source>
</evidence>
<evidence type="ECO:0000313" key="7">
    <source>
        <dbReference type="Proteomes" id="UP000187059"/>
    </source>
</evidence>
<dbReference type="Proteomes" id="UP000187059">
    <property type="component" value="Plasmid pPABY4"/>
</dbReference>